<dbReference type="PANTHER" id="PTHR43734">
    <property type="entry name" value="PHYTOENE DESATURASE"/>
    <property type="match status" value="1"/>
</dbReference>
<dbReference type="AlphaFoldDB" id="A0A7C4EXB9"/>
<evidence type="ECO:0000313" key="3">
    <source>
        <dbReference type="EMBL" id="HGH61157.1"/>
    </source>
</evidence>
<evidence type="ECO:0000259" key="2">
    <source>
        <dbReference type="Pfam" id="PF01593"/>
    </source>
</evidence>
<feature type="domain" description="Amine oxidase" evidence="2">
    <location>
        <begin position="106"/>
        <end position="508"/>
    </location>
</feature>
<dbReference type="Pfam" id="PF13450">
    <property type="entry name" value="NAD_binding_8"/>
    <property type="match status" value="1"/>
</dbReference>
<dbReference type="Gene3D" id="3.50.50.60">
    <property type="entry name" value="FAD/NAD(P)-binding domain"/>
    <property type="match status" value="2"/>
</dbReference>
<accession>A0A7C4EXB9</accession>
<evidence type="ECO:0000256" key="1">
    <source>
        <dbReference type="ARBA" id="ARBA00006046"/>
    </source>
</evidence>
<sequence length="538" mass="60170">MNHNETKKGEYMASKQYDVIIIGSGIGGVGAAALLAKKFGKSVIVLEKAPHIGGRVASYTGRGDKVTIDGLELDAKGFRKSLADSRCWVSYCEPDLNTMFEKGLLDGYTFENGGHGLFWGNKSRCRLLLDYLECPVDMPVNKGLGFVDCRTNKIYQVPPRSPYPWQSEEGYKATMAALRQMGSLTLEECAAAMEMDVQTWLEERGLTENEEAYDYIKVVMACQNAMAEPRMAPAGDFLGYMAMARSIGMNLHTGSVATVAEPGCMAIPLAMEKQLVAAGGQILRSTPVEEVMVEDGKVRGVIIRSKEGSYEVLESDTVICNIPPKHIFGVLHPRHFPQEWVDLIQTKFWSPGLLSALIGLKHNVWEEFGVDERSFIWMPGIIKHEGYIGAVDMVMWNMAACAKRAPEGKRDFIFSTALTDKEMRTPQKVMRVINYCMDWFKRTFKGWKDNVEFVLWTPSDEAYGNWRPVGEKRPSIKSPYIEGLYFVGDQYGERMWGGGVDGASLCALMCVDTIMGTNLEEEILPFYHRGIPAPKKNW</sequence>
<dbReference type="SUPFAM" id="SSF51905">
    <property type="entry name" value="FAD/NAD(P)-binding domain"/>
    <property type="match status" value="1"/>
</dbReference>
<proteinExistence type="inferred from homology"/>
<dbReference type="PANTHER" id="PTHR43734:SF1">
    <property type="entry name" value="PHYTOENE DESATURASE"/>
    <property type="match status" value="1"/>
</dbReference>
<comment type="caution">
    <text evidence="3">The sequence shown here is derived from an EMBL/GenBank/DDBJ whole genome shotgun (WGS) entry which is preliminary data.</text>
</comment>
<comment type="similarity">
    <text evidence="1">Belongs to the carotenoid/retinoid oxidoreductase family.</text>
</comment>
<reference evidence="3" key="1">
    <citation type="journal article" date="2020" name="mSystems">
        <title>Genome- and Community-Level Interaction Insights into Carbon Utilization and Element Cycling Functions of Hydrothermarchaeota in Hydrothermal Sediment.</title>
        <authorList>
            <person name="Zhou Z."/>
            <person name="Liu Y."/>
            <person name="Xu W."/>
            <person name="Pan J."/>
            <person name="Luo Z.H."/>
            <person name="Li M."/>
        </authorList>
    </citation>
    <scope>NUCLEOTIDE SEQUENCE [LARGE SCALE GENOMIC DNA]</scope>
    <source>
        <strain evidence="3">SpSt-769</strain>
    </source>
</reference>
<dbReference type="GO" id="GO:0016491">
    <property type="term" value="F:oxidoreductase activity"/>
    <property type="evidence" value="ECO:0007669"/>
    <property type="project" value="InterPro"/>
</dbReference>
<gene>
    <name evidence="3" type="ORF">ENV54_07660</name>
</gene>
<organism evidence="3">
    <name type="scientific">Desulfomonile tiedjei</name>
    <dbReference type="NCBI Taxonomy" id="2358"/>
    <lineage>
        <taxon>Bacteria</taxon>
        <taxon>Pseudomonadati</taxon>
        <taxon>Thermodesulfobacteriota</taxon>
        <taxon>Desulfomonilia</taxon>
        <taxon>Desulfomonilales</taxon>
        <taxon>Desulfomonilaceae</taxon>
        <taxon>Desulfomonile</taxon>
    </lineage>
</organism>
<name>A0A7C4EXB9_9BACT</name>
<dbReference type="InterPro" id="IPR036188">
    <property type="entry name" value="FAD/NAD-bd_sf"/>
</dbReference>
<dbReference type="Pfam" id="PF01593">
    <property type="entry name" value="Amino_oxidase"/>
    <property type="match status" value="1"/>
</dbReference>
<protein>
    <submittedName>
        <fullName evidence="3">FAD-binding protein</fullName>
    </submittedName>
</protein>
<dbReference type="InterPro" id="IPR002937">
    <property type="entry name" value="Amino_oxidase"/>
</dbReference>
<dbReference type="EMBL" id="DTGT01000239">
    <property type="protein sequence ID" value="HGH61157.1"/>
    <property type="molecule type" value="Genomic_DNA"/>
</dbReference>
<dbReference type="Gene3D" id="3.90.660.50">
    <property type="match status" value="1"/>
</dbReference>